<dbReference type="RefSeq" id="XP_025352213.1">
    <property type="nucleotide sequence ID" value="XM_025496790.1"/>
</dbReference>
<keyword evidence="3" id="KW-0805">Transcription regulation</keyword>
<dbReference type="InParanoid" id="A0A316V610"/>
<evidence type="ECO:0000256" key="5">
    <source>
        <dbReference type="ARBA" id="ARBA00023163"/>
    </source>
</evidence>
<dbReference type="SUPFAM" id="SSF46785">
    <property type="entry name" value="Winged helix' DNA-binding domain"/>
    <property type="match status" value="1"/>
</dbReference>
<accession>A0A316V610</accession>
<dbReference type="PANTHER" id="PTHR10015">
    <property type="entry name" value="HEAT SHOCK TRANSCRIPTION FACTOR"/>
    <property type="match status" value="1"/>
</dbReference>
<dbReference type="GO" id="GO:0003700">
    <property type="term" value="F:DNA-binding transcription factor activity"/>
    <property type="evidence" value="ECO:0007669"/>
    <property type="project" value="InterPro"/>
</dbReference>
<evidence type="ECO:0000256" key="8">
    <source>
        <dbReference type="RuleBase" id="RU004020"/>
    </source>
</evidence>
<evidence type="ECO:0000313" key="10">
    <source>
        <dbReference type="EMBL" id="PWN31911.1"/>
    </source>
</evidence>
<comment type="subunit">
    <text evidence="7">Homotrimer. Homotrimerization increases the affinity of HSF1 to DNA. Interacts with transcriptional coregulator SSA1 on chromatin.</text>
</comment>
<dbReference type="GO" id="GO:0005634">
    <property type="term" value="C:nucleus"/>
    <property type="evidence" value="ECO:0007669"/>
    <property type="project" value="UniProtKB-SubCell"/>
</dbReference>
<evidence type="ECO:0000256" key="4">
    <source>
        <dbReference type="ARBA" id="ARBA00023125"/>
    </source>
</evidence>
<reference evidence="10 11" key="1">
    <citation type="journal article" date="2018" name="Mol. Biol. Evol.">
        <title>Broad Genomic Sampling Reveals a Smut Pathogenic Ancestry of the Fungal Clade Ustilaginomycotina.</title>
        <authorList>
            <person name="Kijpornyongpan T."/>
            <person name="Mondo S.J."/>
            <person name="Barry K."/>
            <person name="Sandor L."/>
            <person name="Lee J."/>
            <person name="Lipzen A."/>
            <person name="Pangilinan J."/>
            <person name="LaButti K."/>
            <person name="Hainaut M."/>
            <person name="Henrissat B."/>
            <person name="Grigoriev I.V."/>
            <person name="Spatafora J.W."/>
            <person name="Aime M.C."/>
        </authorList>
    </citation>
    <scope>NUCLEOTIDE SEQUENCE [LARGE SCALE GENOMIC DNA]</scope>
    <source>
        <strain evidence="10 11">MCA 3882</strain>
    </source>
</reference>
<dbReference type="Proteomes" id="UP000245771">
    <property type="component" value="Unassembled WGS sequence"/>
</dbReference>
<dbReference type="PANTHER" id="PTHR10015:SF427">
    <property type="entry name" value="HEAT SHOCK FACTOR PROTEIN"/>
    <property type="match status" value="1"/>
</dbReference>
<dbReference type="GO" id="GO:0043565">
    <property type="term" value="F:sequence-specific DNA binding"/>
    <property type="evidence" value="ECO:0007669"/>
    <property type="project" value="InterPro"/>
</dbReference>
<protein>
    <submittedName>
        <fullName evidence="10">Winged helix DNA-binding domain-containing protein</fullName>
    </submittedName>
</protein>
<dbReference type="FunFam" id="1.10.10.10:FF:000027">
    <property type="entry name" value="Heat shock transcription factor 1"/>
    <property type="match status" value="1"/>
</dbReference>
<sequence>MNSGGNGDNASSTKFVHKLFRMVSDPEYQHLISWNANGTSVVVTNFDEFAKEVLGKHFKHSNFSSFIRQLNMYGFYKVNKTPRGHRHAVDTQIWEFSHPKFIRGRPDLLDDIRRKALDSEHAR</sequence>
<evidence type="ECO:0000313" key="11">
    <source>
        <dbReference type="Proteomes" id="UP000245771"/>
    </source>
</evidence>
<dbReference type="InterPro" id="IPR036388">
    <property type="entry name" value="WH-like_DNA-bd_sf"/>
</dbReference>
<gene>
    <name evidence="10" type="ORF">FA14DRAFT_127300</name>
</gene>
<organism evidence="10 11">
    <name type="scientific">Meira miltonrushii</name>
    <dbReference type="NCBI Taxonomy" id="1280837"/>
    <lineage>
        <taxon>Eukaryota</taxon>
        <taxon>Fungi</taxon>
        <taxon>Dikarya</taxon>
        <taxon>Basidiomycota</taxon>
        <taxon>Ustilaginomycotina</taxon>
        <taxon>Exobasidiomycetes</taxon>
        <taxon>Exobasidiales</taxon>
        <taxon>Brachybasidiaceae</taxon>
        <taxon>Meira</taxon>
    </lineage>
</organism>
<feature type="domain" description="HSF-type DNA-binding" evidence="9">
    <location>
        <begin position="11"/>
        <end position="115"/>
    </location>
</feature>
<evidence type="ECO:0000256" key="1">
    <source>
        <dbReference type="ARBA" id="ARBA00004123"/>
    </source>
</evidence>
<dbReference type="GeneID" id="37018571"/>
<keyword evidence="11" id="KW-1185">Reference proteome</keyword>
<dbReference type="InterPro" id="IPR000232">
    <property type="entry name" value="HSF_DNA-bd"/>
</dbReference>
<evidence type="ECO:0000256" key="2">
    <source>
        <dbReference type="ARBA" id="ARBA00006403"/>
    </source>
</evidence>
<evidence type="ECO:0000256" key="6">
    <source>
        <dbReference type="ARBA" id="ARBA00023242"/>
    </source>
</evidence>
<dbReference type="Pfam" id="PF00447">
    <property type="entry name" value="HSF_DNA-bind"/>
    <property type="match status" value="1"/>
</dbReference>
<dbReference type="InterPro" id="IPR036390">
    <property type="entry name" value="WH_DNA-bd_sf"/>
</dbReference>
<comment type="similarity">
    <text evidence="2 8">Belongs to the HSF family.</text>
</comment>
<evidence type="ECO:0000256" key="3">
    <source>
        <dbReference type="ARBA" id="ARBA00023015"/>
    </source>
</evidence>
<name>A0A316V610_9BASI</name>
<dbReference type="PRINTS" id="PR00056">
    <property type="entry name" value="HSFDOMAIN"/>
</dbReference>
<dbReference type="OrthoDB" id="60033at2759"/>
<proteinExistence type="inferred from homology"/>
<comment type="subcellular location">
    <subcellularLocation>
        <location evidence="1">Nucleus</location>
    </subcellularLocation>
</comment>
<evidence type="ECO:0000259" key="9">
    <source>
        <dbReference type="SMART" id="SM00415"/>
    </source>
</evidence>
<dbReference type="Gene3D" id="1.10.10.10">
    <property type="entry name" value="Winged helix-like DNA-binding domain superfamily/Winged helix DNA-binding domain"/>
    <property type="match status" value="1"/>
</dbReference>
<keyword evidence="6" id="KW-0539">Nucleus</keyword>
<dbReference type="STRING" id="1280837.A0A316V610"/>
<dbReference type="SMART" id="SM00415">
    <property type="entry name" value="HSF"/>
    <property type="match status" value="1"/>
</dbReference>
<feature type="non-terminal residue" evidence="10">
    <location>
        <position position="123"/>
    </location>
</feature>
<keyword evidence="4 10" id="KW-0238">DNA-binding</keyword>
<keyword evidence="5" id="KW-0804">Transcription</keyword>
<evidence type="ECO:0000256" key="7">
    <source>
        <dbReference type="ARBA" id="ARBA00062171"/>
    </source>
</evidence>
<dbReference type="AlphaFoldDB" id="A0A316V610"/>
<dbReference type="EMBL" id="KZ819606">
    <property type="protein sequence ID" value="PWN31911.1"/>
    <property type="molecule type" value="Genomic_DNA"/>
</dbReference>